<name>A0A7S1TVT2_9STRA</name>
<evidence type="ECO:0008006" key="3">
    <source>
        <dbReference type="Google" id="ProtNLM"/>
    </source>
</evidence>
<reference evidence="2" key="1">
    <citation type="submission" date="2021-01" db="EMBL/GenBank/DDBJ databases">
        <authorList>
            <person name="Corre E."/>
            <person name="Pelletier E."/>
            <person name="Niang G."/>
            <person name="Scheremetjew M."/>
            <person name="Finn R."/>
            <person name="Kale V."/>
            <person name="Holt S."/>
            <person name="Cochrane G."/>
            <person name="Meng A."/>
            <person name="Brown T."/>
            <person name="Cohen L."/>
        </authorList>
    </citation>
    <scope>NUCLEOTIDE SEQUENCE</scope>
    <source>
        <strain evidence="2">CCMP2877</strain>
    </source>
</reference>
<feature type="compositionally biased region" description="Low complexity" evidence="1">
    <location>
        <begin position="319"/>
        <end position="334"/>
    </location>
</feature>
<sequence>MGGGASTAASPTPPLGAGRREGIRSRVVQQLGRYNCARAPRFGSGTHDMTTPEVSPRQQAELNRILDTARTSAQGAGGAPSAGITVTNTPRRRPSRPNLYLRSAPSGPKFEEGLSHTPLPTERKIYQYYCPLCMCHHKKILEASCCKHYMCHQCTHDMLCAKGMDAAIHFDPGNLPVQMDCPHCMQPNLALNVVAEGNQVRTYFDEEEGEASTSTAAKGPESPIKIGDSFDAIRRKMFTYEDERARAKEEEKAASKPVLMVERNASKPVLMTIASRGEEEDAGSLGGETDSDDGDDAGGNEAGEGPPGALREIESFLDSASAPSPQAAEAATVEVVDEEHTEVIEYDAAGPTPVDAVVIPEGPATESAPALEEATAAVAVAATG</sequence>
<feature type="compositionally biased region" description="Acidic residues" evidence="1">
    <location>
        <begin position="289"/>
        <end position="298"/>
    </location>
</feature>
<feature type="region of interest" description="Disordered" evidence="1">
    <location>
        <begin position="1"/>
        <end position="24"/>
    </location>
</feature>
<organism evidence="2">
    <name type="scientific">Phaeomonas parva</name>
    <dbReference type="NCBI Taxonomy" id="124430"/>
    <lineage>
        <taxon>Eukaryota</taxon>
        <taxon>Sar</taxon>
        <taxon>Stramenopiles</taxon>
        <taxon>Ochrophyta</taxon>
        <taxon>Pinguiophyceae</taxon>
        <taxon>Pinguiochrysidales</taxon>
        <taxon>Pinguiochrysidaceae</taxon>
        <taxon>Phaeomonas</taxon>
    </lineage>
</organism>
<feature type="region of interest" description="Disordered" evidence="1">
    <location>
        <begin position="205"/>
        <end position="226"/>
    </location>
</feature>
<feature type="region of interest" description="Disordered" evidence="1">
    <location>
        <begin position="71"/>
        <end position="116"/>
    </location>
</feature>
<proteinExistence type="predicted"/>
<feature type="region of interest" description="Disordered" evidence="1">
    <location>
        <begin position="276"/>
        <end position="309"/>
    </location>
</feature>
<accession>A0A7S1TVT2</accession>
<evidence type="ECO:0000313" key="2">
    <source>
        <dbReference type="EMBL" id="CAD9247186.1"/>
    </source>
</evidence>
<gene>
    <name evidence="2" type="ORF">PPAR1163_LOCUS5538</name>
</gene>
<feature type="region of interest" description="Disordered" evidence="1">
    <location>
        <begin position="317"/>
        <end position="336"/>
    </location>
</feature>
<protein>
    <recommendedName>
        <fullName evidence="3">RING-type domain-containing protein</fullName>
    </recommendedName>
</protein>
<dbReference type="EMBL" id="HBGJ01008775">
    <property type="protein sequence ID" value="CAD9247186.1"/>
    <property type="molecule type" value="Transcribed_RNA"/>
</dbReference>
<dbReference type="AlphaFoldDB" id="A0A7S1TVT2"/>
<evidence type="ECO:0000256" key="1">
    <source>
        <dbReference type="SAM" id="MobiDB-lite"/>
    </source>
</evidence>